<evidence type="ECO:0008006" key="4">
    <source>
        <dbReference type="Google" id="ProtNLM"/>
    </source>
</evidence>
<name>A0A974E1C5_XENLA</name>
<feature type="region of interest" description="Disordered" evidence="1">
    <location>
        <begin position="133"/>
        <end position="157"/>
    </location>
</feature>
<sequence>MLPCLEKKLLKILPKRLGNVGGFSWVVLWCADREALTFGTGTKLIVEPDENTPAQTPSVFALKPQQGDSPVACLAKDFFPKKLDIYMNSTLGNSNTSSPSTVLSLNGNYSAVYVDRLGIEKLQCLAKHQEEWVPDKDASSGDTGINPDPKETSPITDQEVKCEQPATEPATTPATPALSNERINILSVTVLGMRLLFAKTMAFNLLLTAKFFLL</sequence>
<organism evidence="2 3">
    <name type="scientific">Xenopus laevis</name>
    <name type="common">African clawed frog</name>
    <dbReference type="NCBI Taxonomy" id="8355"/>
    <lineage>
        <taxon>Eukaryota</taxon>
        <taxon>Metazoa</taxon>
        <taxon>Chordata</taxon>
        <taxon>Craniata</taxon>
        <taxon>Vertebrata</taxon>
        <taxon>Euteleostomi</taxon>
        <taxon>Amphibia</taxon>
        <taxon>Batrachia</taxon>
        <taxon>Anura</taxon>
        <taxon>Pipoidea</taxon>
        <taxon>Pipidae</taxon>
        <taxon>Xenopodinae</taxon>
        <taxon>Xenopus</taxon>
        <taxon>Xenopus</taxon>
    </lineage>
</organism>
<gene>
    <name evidence="2" type="ORF">XELAEV_18007303mg</name>
</gene>
<evidence type="ECO:0000256" key="1">
    <source>
        <dbReference type="SAM" id="MobiDB-lite"/>
    </source>
</evidence>
<protein>
    <recommendedName>
        <fullName evidence="4">Immunoglobulin C1-set domain-containing protein</fullName>
    </recommendedName>
</protein>
<dbReference type="Gene3D" id="2.60.40.10">
    <property type="entry name" value="Immunoglobulins"/>
    <property type="match status" value="1"/>
</dbReference>
<evidence type="ECO:0000313" key="2">
    <source>
        <dbReference type="EMBL" id="OCU01513.1"/>
    </source>
</evidence>
<dbReference type="AlphaFoldDB" id="A0A974E1C5"/>
<dbReference type="EMBL" id="CM004466">
    <property type="protein sequence ID" value="OCU01513.1"/>
    <property type="molecule type" value="Genomic_DNA"/>
</dbReference>
<dbReference type="OMA" id="PITANVC"/>
<evidence type="ECO:0000313" key="3">
    <source>
        <dbReference type="Proteomes" id="UP000694892"/>
    </source>
</evidence>
<dbReference type="Proteomes" id="UP000694892">
    <property type="component" value="Chromosome 1L"/>
</dbReference>
<reference evidence="3" key="1">
    <citation type="journal article" date="2016" name="Nature">
        <title>Genome evolution in the allotetraploid frog Xenopus laevis.</title>
        <authorList>
            <person name="Session A.M."/>
            <person name="Uno Y."/>
            <person name="Kwon T."/>
            <person name="Chapman J.A."/>
            <person name="Toyoda A."/>
            <person name="Takahashi S."/>
            <person name="Fukui A."/>
            <person name="Hikosaka A."/>
            <person name="Suzuki A."/>
            <person name="Kondo M."/>
            <person name="van Heeringen S.J."/>
            <person name="Quigley I."/>
            <person name="Heinz S."/>
            <person name="Ogino H."/>
            <person name="Ochi H."/>
            <person name="Hellsten U."/>
            <person name="Lyons J.B."/>
            <person name="Simakov O."/>
            <person name="Putnam N."/>
            <person name="Stites J."/>
            <person name="Kuroki Y."/>
            <person name="Tanaka T."/>
            <person name="Michiue T."/>
            <person name="Watanabe M."/>
            <person name="Bogdanovic O."/>
            <person name="Lister R."/>
            <person name="Georgiou G."/>
            <person name="Paranjpe S.S."/>
            <person name="van Kruijsbergen I."/>
            <person name="Shu S."/>
            <person name="Carlson J."/>
            <person name="Kinoshita T."/>
            <person name="Ohta Y."/>
            <person name="Mawaribuchi S."/>
            <person name="Jenkins J."/>
            <person name="Grimwood J."/>
            <person name="Schmutz J."/>
            <person name="Mitros T."/>
            <person name="Mozaffari S.V."/>
            <person name="Suzuki Y."/>
            <person name="Haramoto Y."/>
            <person name="Yamamoto T.S."/>
            <person name="Takagi C."/>
            <person name="Heald R."/>
            <person name="Miller K."/>
            <person name="Haudenschild C."/>
            <person name="Kitzman J."/>
            <person name="Nakayama T."/>
            <person name="Izutsu Y."/>
            <person name="Robert J."/>
            <person name="Fortriede J."/>
            <person name="Burns K."/>
            <person name="Lotay V."/>
            <person name="Karimi K."/>
            <person name="Yasuoka Y."/>
            <person name="Dichmann D.S."/>
            <person name="Flajnik M.F."/>
            <person name="Houston D.W."/>
            <person name="Shendure J."/>
            <person name="DuPasquier L."/>
            <person name="Vize P.D."/>
            <person name="Zorn A.M."/>
            <person name="Ito M."/>
            <person name="Marcotte E.M."/>
            <person name="Wallingford J.B."/>
            <person name="Ito Y."/>
            <person name="Asashima M."/>
            <person name="Ueno N."/>
            <person name="Matsuda Y."/>
            <person name="Veenstra G.J."/>
            <person name="Fujiyama A."/>
            <person name="Harland R.M."/>
            <person name="Taira M."/>
            <person name="Rokhsar D.S."/>
        </authorList>
    </citation>
    <scope>NUCLEOTIDE SEQUENCE [LARGE SCALE GENOMIC DNA]</scope>
    <source>
        <strain evidence="3">J</strain>
    </source>
</reference>
<dbReference type="InterPro" id="IPR013783">
    <property type="entry name" value="Ig-like_fold"/>
</dbReference>
<accession>A0A974E1C5</accession>
<proteinExistence type="predicted"/>